<reference evidence="1" key="1">
    <citation type="submission" date="2022-08" db="EMBL/GenBank/DDBJ databases">
        <title>Genome Sequence of Pycnoporus sanguineus.</title>
        <authorList>
            <person name="Buettner E."/>
        </authorList>
    </citation>
    <scope>NUCLEOTIDE SEQUENCE</scope>
    <source>
        <strain evidence="1">CG-C14</strain>
    </source>
</reference>
<keyword evidence="2" id="KW-1185">Reference proteome</keyword>
<evidence type="ECO:0000313" key="2">
    <source>
        <dbReference type="Proteomes" id="UP001144978"/>
    </source>
</evidence>
<gene>
    <name evidence="1" type="ORF">NUW54_g7362</name>
</gene>
<dbReference type="Proteomes" id="UP001144978">
    <property type="component" value="Unassembled WGS sequence"/>
</dbReference>
<evidence type="ECO:0000313" key="1">
    <source>
        <dbReference type="EMBL" id="KAJ2995561.1"/>
    </source>
</evidence>
<sequence>MPRGSSSLQASNFTFARRTSLNGTKASEAAVAGEKQSGGGRKQTFTQKQKQEPFKAWVHANVNGEAQRPVEMVFQ</sequence>
<organism evidence="1 2">
    <name type="scientific">Trametes sanguinea</name>
    <dbReference type="NCBI Taxonomy" id="158606"/>
    <lineage>
        <taxon>Eukaryota</taxon>
        <taxon>Fungi</taxon>
        <taxon>Dikarya</taxon>
        <taxon>Basidiomycota</taxon>
        <taxon>Agaricomycotina</taxon>
        <taxon>Agaricomycetes</taxon>
        <taxon>Polyporales</taxon>
        <taxon>Polyporaceae</taxon>
        <taxon>Trametes</taxon>
    </lineage>
</organism>
<protein>
    <submittedName>
        <fullName evidence="1">Uncharacterized protein</fullName>
    </submittedName>
</protein>
<comment type="caution">
    <text evidence="1">The sequence shown here is derived from an EMBL/GenBank/DDBJ whole genome shotgun (WGS) entry which is preliminary data.</text>
</comment>
<dbReference type="EMBL" id="JANSHE010002104">
    <property type="protein sequence ID" value="KAJ2995561.1"/>
    <property type="molecule type" value="Genomic_DNA"/>
</dbReference>
<accession>A0ACC1PP20</accession>
<name>A0ACC1PP20_9APHY</name>
<proteinExistence type="predicted"/>